<evidence type="ECO:0000313" key="2">
    <source>
        <dbReference type="EMBL" id="WBW50436.1"/>
    </source>
</evidence>
<dbReference type="Proteomes" id="UP001210339">
    <property type="component" value="Chromosome"/>
</dbReference>
<name>A0ABY7QUI4_9FIRM</name>
<accession>A0ABY7QUI4</accession>
<feature type="transmembrane region" description="Helical" evidence="1">
    <location>
        <begin position="111"/>
        <end position="144"/>
    </location>
</feature>
<evidence type="ECO:0000313" key="3">
    <source>
        <dbReference type="Proteomes" id="UP001210339"/>
    </source>
</evidence>
<evidence type="ECO:0008006" key="4">
    <source>
        <dbReference type="Google" id="ProtNLM"/>
    </source>
</evidence>
<feature type="transmembrane region" description="Helical" evidence="1">
    <location>
        <begin position="34"/>
        <end position="56"/>
    </location>
</feature>
<feature type="transmembrane region" description="Helical" evidence="1">
    <location>
        <begin position="68"/>
        <end position="91"/>
    </location>
</feature>
<keyword evidence="1" id="KW-1133">Transmembrane helix</keyword>
<dbReference type="EMBL" id="CP115667">
    <property type="protein sequence ID" value="WBW50436.1"/>
    <property type="molecule type" value="Genomic_DNA"/>
</dbReference>
<keyword evidence="1" id="KW-0812">Transmembrane</keyword>
<proteinExistence type="predicted"/>
<sequence>MRNNVRGLFIHLLITALIFGLSFIINLSPAVVKLLYGNRIFCVVAALLPLLLYYLFGGWLSKFQNPKLDFFAGNIIVLLGVVLGLFSLIGFTRPENADVAGTLFRLPMDMFLFAQIYSLKVLGLQAGHIALLGTSFVPGIIFGIRIKQDRGRISRHRRRRPREMRGRR</sequence>
<protein>
    <recommendedName>
        <fullName evidence="4">EamA domain-containing protein</fullName>
    </recommendedName>
</protein>
<feature type="transmembrane region" description="Helical" evidence="1">
    <location>
        <begin position="7"/>
        <end position="28"/>
    </location>
</feature>
<organism evidence="2 3">
    <name type="scientific">Peptoniphilus equinus</name>
    <dbReference type="NCBI Taxonomy" id="3016343"/>
    <lineage>
        <taxon>Bacteria</taxon>
        <taxon>Bacillati</taxon>
        <taxon>Bacillota</taxon>
        <taxon>Tissierellia</taxon>
        <taxon>Tissierellales</taxon>
        <taxon>Peptoniphilaceae</taxon>
        <taxon>Peptoniphilus</taxon>
    </lineage>
</organism>
<evidence type="ECO:0000256" key="1">
    <source>
        <dbReference type="SAM" id="Phobius"/>
    </source>
</evidence>
<keyword evidence="1" id="KW-0472">Membrane</keyword>
<dbReference type="RefSeq" id="WP_271191968.1">
    <property type="nucleotide sequence ID" value="NZ_CP115667.1"/>
</dbReference>
<keyword evidence="3" id="KW-1185">Reference proteome</keyword>
<gene>
    <name evidence="2" type="ORF">O6R05_02520</name>
</gene>
<reference evidence="2 3" key="1">
    <citation type="submission" date="2023-01" db="EMBL/GenBank/DDBJ databases">
        <authorList>
            <person name="Lee S.H."/>
            <person name="Jung H.S."/>
            <person name="Yun J.U."/>
        </authorList>
    </citation>
    <scope>NUCLEOTIDE SEQUENCE [LARGE SCALE GENOMIC DNA]</scope>
    <source>
        <strain evidence="2 3">CBA3646</strain>
    </source>
</reference>